<evidence type="ECO:0000256" key="4">
    <source>
        <dbReference type="ARBA" id="ARBA00023136"/>
    </source>
</evidence>
<evidence type="ECO:0000256" key="1">
    <source>
        <dbReference type="ARBA" id="ARBA00004141"/>
    </source>
</evidence>
<dbReference type="STRING" id="142842.SAMN02745118_02749"/>
<keyword evidence="2 5" id="KW-0812">Transmembrane</keyword>
<name>A0A1T4QYT2_9FIRM</name>
<dbReference type="GO" id="GO:0016020">
    <property type="term" value="C:membrane"/>
    <property type="evidence" value="ECO:0007669"/>
    <property type="project" value="UniProtKB-SubCell"/>
</dbReference>
<keyword evidence="8" id="KW-1185">Reference proteome</keyword>
<evidence type="ECO:0000259" key="6">
    <source>
        <dbReference type="Pfam" id="PF04932"/>
    </source>
</evidence>
<sequence>MFIKNLFYFSIFIILYSPSIYGKTYFGVIYLYFLLFIILLTNNIYINKIIKLFIIYTFFILVIDITLLYSSQSNIIAILEIIIYSFIPLISFYIGYYMKQFNREKIFKSIFYVGFIQSLIGILQMLFMNFRKFTFKLFGNFDKYSRLFSERRFGRAIGSVGNPNYYAIFIVIYIVFLINFFHKIKISKYIKILSLIISIYSLVFAQSNTGYLLMVVSLLFMLVLTFSHKFKIKNSILSIVPIINFENFKYFFSRIDIDRIKSIGERVHIWKELYNELIIPYNYHFIIGYGSIFMEKYTTDNYYLKIFLEYGIIGLILFVFLNLILVLKATKIKTFNEKKFVMILMFLILIANIVSEPLLNVKLSPYIYLLYGLFI</sequence>
<accession>A0A1T4QYT2</accession>
<feature type="transmembrane region" description="Helical" evidence="5">
    <location>
        <begin position="306"/>
        <end position="327"/>
    </location>
</feature>
<feature type="transmembrane region" description="Helical" evidence="5">
    <location>
        <begin position="5"/>
        <end position="21"/>
    </location>
</feature>
<dbReference type="Proteomes" id="UP000190625">
    <property type="component" value="Unassembled WGS sequence"/>
</dbReference>
<dbReference type="InterPro" id="IPR051533">
    <property type="entry name" value="WaaL-like"/>
</dbReference>
<feature type="transmembrane region" description="Helical" evidence="5">
    <location>
        <begin position="52"/>
        <end position="69"/>
    </location>
</feature>
<dbReference type="AlphaFoldDB" id="A0A1T4QYT2"/>
<feature type="domain" description="O-antigen ligase-related" evidence="6">
    <location>
        <begin position="194"/>
        <end position="319"/>
    </location>
</feature>
<evidence type="ECO:0000256" key="3">
    <source>
        <dbReference type="ARBA" id="ARBA00022989"/>
    </source>
</evidence>
<gene>
    <name evidence="7" type="ORF">SAMN02745118_02749</name>
</gene>
<feature type="transmembrane region" description="Helical" evidence="5">
    <location>
        <begin position="27"/>
        <end position="45"/>
    </location>
</feature>
<evidence type="ECO:0000256" key="2">
    <source>
        <dbReference type="ARBA" id="ARBA00022692"/>
    </source>
</evidence>
<feature type="transmembrane region" description="Helical" evidence="5">
    <location>
        <begin position="189"/>
        <end position="205"/>
    </location>
</feature>
<dbReference type="RefSeq" id="WP_078811131.1">
    <property type="nucleotide sequence ID" value="NZ_FUWM01000036.1"/>
</dbReference>
<keyword evidence="4 5" id="KW-0472">Membrane</keyword>
<dbReference type="PANTHER" id="PTHR37422">
    <property type="entry name" value="TEICHURONIC ACID BIOSYNTHESIS PROTEIN TUAE"/>
    <property type="match status" value="1"/>
</dbReference>
<feature type="transmembrane region" description="Helical" evidence="5">
    <location>
        <begin position="165"/>
        <end position="182"/>
    </location>
</feature>
<proteinExistence type="predicted"/>
<reference evidence="8" key="1">
    <citation type="submission" date="2017-02" db="EMBL/GenBank/DDBJ databases">
        <authorList>
            <person name="Varghese N."/>
            <person name="Submissions S."/>
        </authorList>
    </citation>
    <scope>NUCLEOTIDE SEQUENCE [LARGE SCALE GENOMIC DNA]</scope>
    <source>
        <strain evidence="8">ATCC BAA-73</strain>
    </source>
</reference>
<feature type="transmembrane region" description="Helical" evidence="5">
    <location>
        <begin position="75"/>
        <end position="98"/>
    </location>
</feature>
<protein>
    <recommendedName>
        <fullName evidence="6">O-antigen ligase-related domain-containing protein</fullName>
    </recommendedName>
</protein>
<dbReference type="Pfam" id="PF04932">
    <property type="entry name" value="Wzy_C"/>
    <property type="match status" value="1"/>
</dbReference>
<feature type="transmembrane region" description="Helical" evidence="5">
    <location>
        <begin position="339"/>
        <end position="359"/>
    </location>
</feature>
<keyword evidence="3 5" id="KW-1133">Transmembrane helix</keyword>
<dbReference type="InterPro" id="IPR007016">
    <property type="entry name" value="O-antigen_ligase-rel_domated"/>
</dbReference>
<dbReference type="EMBL" id="FUWM01000036">
    <property type="protein sequence ID" value="SKA08747.1"/>
    <property type="molecule type" value="Genomic_DNA"/>
</dbReference>
<feature type="transmembrane region" description="Helical" evidence="5">
    <location>
        <begin position="110"/>
        <end position="130"/>
    </location>
</feature>
<evidence type="ECO:0000313" key="7">
    <source>
        <dbReference type="EMBL" id="SKA08747.1"/>
    </source>
</evidence>
<evidence type="ECO:0000256" key="5">
    <source>
        <dbReference type="SAM" id="Phobius"/>
    </source>
</evidence>
<dbReference type="PANTHER" id="PTHR37422:SF17">
    <property type="entry name" value="O-ANTIGEN LIGASE"/>
    <property type="match status" value="1"/>
</dbReference>
<organism evidence="7 8">
    <name type="scientific">Selenihalanaerobacter shriftii</name>
    <dbReference type="NCBI Taxonomy" id="142842"/>
    <lineage>
        <taxon>Bacteria</taxon>
        <taxon>Bacillati</taxon>
        <taxon>Bacillota</taxon>
        <taxon>Clostridia</taxon>
        <taxon>Halanaerobiales</taxon>
        <taxon>Halobacteroidaceae</taxon>
        <taxon>Selenihalanaerobacter</taxon>
    </lineage>
</organism>
<feature type="transmembrane region" description="Helical" evidence="5">
    <location>
        <begin position="211"/>
        <end position="227"/>
    </location>
</feature>
<comment type="subcellular location">
    <subcellularLocation>
        <location evidence="1">Membrane</location>
        <topology evidence="1">Multi-pass membrane protein</topology>
    </subcellularLocation>
</comment>
<evidence type="ECO:0000313" key="8">
    <source>
        <dbReference type="Proteomes" id="UP000190625"/>
    </source>
</evidence>
<feature type="transmembrane region" description="Helical" evidence="5">
    <location>
        <begin position="273"/>
        <end position="294"/>
    </location>
</feature>